<dbReference type="GO" id="GO:0008270">
    <property type="term" value="F:zinc ion binding"/>
    <property type="evidence" value="ECO:0007669"/>
    <property type="project" value="UniProtKB-KW"/>
</dbReference>
<proteinExistence type="predicted"/>
<dbReference type="KEGG" id="lak:106172615"/>
<evidence type="ECO:0000256" key="2">
    <source>
        <dbReference type="ARBA" id="ARBA00004322"/>
    </source>
</evidence>
<comment type="subcellular location">
    <subcellularLocation>
        <location evidence="3">Cytoplasm</location>
    </subcellularLocation>
    <subcellularLocation>
        <location evidence="2">Nucleus</location>
        <location evidence="2">PML body</location>
    </subcellularLocation>
</comment>
<protein>
    <recommendedName>
        <fullName evidence="5">RING-type E3 ubiquitin transferase</fullName>
        <ecNumber evidence="5">2.3.2.27</ecNumber>
    </recommendedName>
</protein>
<dbReference type="OMA" id="CLESWEM"/>
<evidence type="ECO:0000256" key="8">
    <source>
        <dbReference type="ARBA" id="ARBA00022679"/>
    </source>
</evidence>
<keyword evidence="15" id="KW-0539">Nucleus</keyword>
<dbReference type="Pfam" id="PF13639">
    <property type="entry name" value="zf-RING_2"/>
    <property type="match status" value="1"/>
</dbReference>
<dbReference type="CDD" id="cd16450">
    <property type="entry name" value="mRING-C3HGC3_RFWD3"/>
    <property type="match status" value="1"/>
</dbReference>
<evidence type="ECO:0000313" key="21">
    <source>
        <dbReference type="RefSeq" id="XP_013408860.1"/>
    </source>
</evidence>
<keyword evidence="6" id="KW-0963">Cytoplasm</keyword>
<keyword evidence="17" id="KW-0175">Coiled coil</keyword>
<evidence type="ECO:0000256" key="7">
    <source>
        <dbReference type="ARBA" id="ARBA00022574"/>
    </source>
</evidence>
<keyword evidence="14" id="KW-0234">DNA repair</keyword>
<keyword evidence="7" id="KW-0853">WD repeat</keyword>
<dbReference type="GO" id="GO:0016605">
    <property type="term" value="C:PML body"/>
    <property type="evidence" value="ECO:0007669"/>
    <property type="project" value="UniProtKB-SubCell"/>
</dbReference>
<feature type="compositionally biased region" description="Acidic residues" evidence="18">
    <location>
        <begin position="50"/>
        <end position="68"/>
    </location>
</feature>
<reference evidence="21" key="1">
    <citation type="submission" date="2025-08" db="UniProtKB">
        <authorList>
            <consortium name="RefSeq"/>
        </authorList>
    </citation>
    <scope>IDENTIFICATION</scope>
    <source>
        <tissue evidence="21">Gonads</tissue>
    </source>
</reference>
<keyword evidence="20" id="KW-1185">Reference proteome</keyword>
<evidence type="ECO:0000256" key="3">
    <source>
        <dbReference type="ARBA" id="ARBA00004496"/>
    </source>
</evidence>
<keyword evidence="13" id="KW-0862">Zinc</keyword>
<keyword evidence="12" id="KW-0833">Ubl conjugation pathway</keyword>
<comment type="pathway">
    <text evidence="4">Protein modification; protein ubiquitination.</text>
</comment>
<accession>A0A1S3JEL8</accession>
<dbReference type="InterPro" id="IPR001841">
    <property type="entry name" value="Znf_RING"/>
</dbReference>
<dbReference type="STRING" id="7574.A0A1S3JEL8"/>
<dbReference type="Proteomes" id="UP000085678">
    <property type="component" value="Unplaced"/>
</dbReference>
<dbReference type="InterPro" id="IPR001680">
    <property type="entry name" value="WD40_rpt"/>
</dbReference>
<keyword evidence="11 16" id="KW-0479">Metal-binding</keyword>
<evidence type="ECO:0000256" key="18">
    <source>
        <dbReference type="SAM" id="MobiDB-lite"/>
    </source>
</evidence>
<dbReference type="InterPro" id="IPR015943">
    <property type="entry name" value="WD40/YVTN_repeat-like_dom_sf"/>
</dbReference>
<dbReference type="GeneID" id="106172615"/>
<evidence type="ECO:0000256" key="13">
    <source>
        <dbReference type="ARBA" id="ARBA00022833"/>
    </source>
</evidence>
<dbReference type="InParanoid" id="A0A1S3JEL8"/>
<dbReference type="GO" id="GO:0036297">
    <property type="term" value="P:interstrand cross-link repair"/>
    <property type="evidence" value="ECO:0007669"/>
    <property type="project" value="InterPro"/>
</dbReference>
<dbReference type="SMART" id="SM00184">
    <property type="entry name" value="RING"/>
    <property type="match status" value="1"/>
</dbReference>
<keyword evidence="9" id="KW-0677">Repeat</keyword>
<feature type="domain" description="RING-type" evidence="19">
    <location>
        <begin position="150"/>
        <end position="194"/>
    </location>
</feature>
<keyword evidence="8" id="KW-0808">Transferase</keyword>
<evidence type="ECO:0000256" key="12">
    <source>
        <dbReference type="ARBA" id="ARBA00022786"/>
    </source>
</evidence>
<dbReference type="GO" id="GO:0016567">
    <property type="term" value="P:protein ubiquitination"/>
    <property type="evidence" value="ECO:0007669"/>
    <property type="project" value="InterPro"/>
</dbReference>
<dbReference type="EC" id="2.3.2.27" evidence="5"/>
<dbReference type="InterPro" id="IPR037381">
    <property type="entry name" value="RFWD3"/>
</dbReference>
<evidence type="ECO:0000256" key="15">
    <source>
        <dbReference type="ARBA" id="ARBA00023242"/>
    </source>
</evidence>
<evidence type="ECO:0000256" key="4">
    <source>
        <dbReference type="ARBA" id="ARBA00004906"/>
    </source>
</evidence>
<dbReference type="Pfam" id="PF23419">
    <property type="entry name" value="WD40_RFWD3"/>
    <property type="match status" value="1"/>
</dbReference>
<feature type="region of interest" description="Disordered" evidence="18">
    <location>
        <begin position="1"/>
        <end position="41"/>
    </location>
</feature>
<dbReference type="FunCoup" id="A0A1S3JEL8">
    <property type="interactions" value="1820"/>
</dbReference>
<dbReference type="InterPro" id="IPR056527">
    <property type="entry name" value="WD40_RFWD3"/>
</dbReference>
<feature type="coiled-coil region" evidence="17">
    <location>
        <begin position="218"/>
        <end position="273"/>
    </location>
</feature>
<keyword evidence="10" id="KW-0227">DNA damage</keyword>
<evidence type="ECO:0000256" key="9">
    <source>
        <dbReference type="ARBA" id="ARBA00022737"/>
    </source>
</evidence>
<dbReference type="SUPFAM" id="SSF50978">
    <property type="entry name" value="WD40 repeat-like"/>
    <property type="match status" value="1"/>
</dbReference>
<dbReference type="PANTHER" id="PTHR16047">
    <property type="entry name" value="RFWD3 PROTEIN"/>
    <property type="match status" value="1"/>
</dbReference>
<evidence type="ECO:0000259" key="19">
    <source>
        <dbReference type="PROSITE" id="PS50089"/>
    </source>
</evidence>
<dbReference type="InterPro" id="IPR036322">
    <property type="entry name" value="WD40_repeat_dom_sf"/>
</dbReference>
<evidence type="ECO:0000256" key="10">
    <source>
        <dbReference type="ARBA" id="ARBA00022763"/>
    </source>
</evidence>
<dbReference type="InterPro" id="IPR013083">
    <property type="entry name" value="Znf_RING/FYVE/PHD"/>
</dbReference>
<dbReference type="OrthoDB" id="5600418at2759"/>
<dbReference type="SMART" id="SM00320">
    <property type="entry name" value="WD40"/>
    <property type="match status" value="3"/>
</dbReference>
<feature type="region of interest" description="Disordered" evidence="18">
    <location>
        <begin position="50"/>
        <end position="69"/>
    </location>
</feature>
<dbReference type="Gene3D" id="3.30.40.10">
    <property type="entry name" value="Zinc/RING finger domain, C3HC4 (zinc finger)"/>
    <property type="match status" value="1"/>
</dbReference>
<organism evidence="20 21">
    <name type="scientific">Lingula anatina</name>
    <name type="common">Brachiopod</name>
    <name type="synonym">Lingula unguis</name>
    <dbReference type="NCBI Taxonomy" id="7574"/>
    <lineage>
        <taxon>Eukaryota</taxon>
        <taxon>Metazoa</taxon>
        <taxon>Spiralia</taxon>
        <taxon>Lophotrochozoa</taxon>
        <taxon>Brachiopoda</taxon>
        <taxon>Linguliformea</taxon>
        <taxon>Lingulata</taxon>
        <taxon>Lingulida</taxon>
        <taxon>Linguloidea</taxon>
        <taxon>Lingulidae</taxon>
        <taxon>Lingula</taxon>
    </lineage>
</organism>
<dbReference type="AlphaFoldDB" id="A0A1S3JEL8"/>
<dbReference type="PANTHER" id="PTHR16047:SF7">
    <property type="entry name" value="E3 UBIQUITIN-PROTEIN LIGASE RFWD3"/>
    <property type="match status" value="1"/>
</dbReference>
<name>A0A1S3JEL8_LINAN</name>
<dbReference type="Gene3D" id="2.130.10.10">
    <property type="entry name" value="YVTN repeat-like/Quinoprotein amine dehydrogenase"/>
    <property type="match status" value="1"/>
</dbReference>
<gene>
    <name evidence="21" type="primary">LOC106172615</name>
</gene>
<evidence type="ECO:0000256" key="5">
    <source>
        <dbReference type="ARBA" id="ARBA00012483"/>
    </source>
</evidence>
<sequence>MAQADSESDGQSMLLVIPPPPGSGQQNDIGDFSLQPGTHDLEQGIQFVPIEEDTDSDVTVTDSEEDNEVVITSVTGNATETNGGESDTSEVVVVEEVEDMAVVEVSPHANTSMTDFKSPKKVSASAAGSMASVNPGTSTAEEEDGDSECCPICLEEWTTSGDHRLASLKCGHLFGHSCIDKWLKGQGGKCPQCNAKAKKADIRIIYARALKAVDTSDRDRALKELELEKEARRKAELSAAQMKMQYQNTIAECNRMREEIERQRQQLQSVRTLQPQANHNISSSQGQSSQNNGMFVLEKTIKIWEAGGCRVMAHCDSQGILVVSQPTASPLFPGFGIKKISTFDLKTSQYVAIHNKAIRDVSFKPQSRDSLLLSCSVDKTVKMTSLISNTVVQTYTSPAPFWSCVWSQDPYYFFAGKQNGSVVMFDIRKSTEQLENFNLNGSRSPVVSLQYVPTDSNSSFSLGGLLVGQLDKTFFYEKREGTDFKLHVMPVEGSLTCLTFEPCTRHVLVSLRPTSKHPSVRHQMYELTTTNISQDPSQIDNVCSGNLVQTFHGGNTMKMLARGRLFPHPGRKGKLLACVGDEGTVSAQVWDAGTGLVTQKLPSTGPVLDVCTFMANGQQYLATLTEKLIKVHKWS</sequence>
<evidence type="ECO:0000256" key="1">
    <source>
        <dbReference type="ARBA" id="ARBA00000900"/>
    </source>
</evidence>
<evidence type="ECO:0000256" key="11">
    <source>
        <dbReference type="ARBA" id="ARBA00022771"/>
    </source>
</evidence>
<dbReference type="PROSITE" id="PS50089">
    <property type="entry name" value="ZF_RING_2"/>
    <property type="match status" value="1"/>
</dbReference>
<evidence type="ECO:0000256" key="17">
    <source>
        <dbReference type="SAM" id="Coils"/>
    </source>
</evidence>
<keyword evidence="11 16" id="KW-0863">Zinc-finger</keyword>
<evidence type="ECO:0000256" key="16">
    <source>
        <dbReference type="PROSITE-ProRule" id="PRU00175"/>
    </source>
</evidence>
<evidence type="ECO:0000313" key="20">
    <source>
        <dbReference type="Proteomes" id="UP000085678"/>
    </source>
</evidence>
<dbReference type="GO" id="GO:0061630">
    <property type="term" value="F:ubiquitin protein ligase activity"/>
    <property type="evidence" value="ECO:0007669"/>
    <property type="project" value="UniProtKB-EC"/>
</dbReference>
<comment type="catalytic activity">
    <reaction evidence="1">
        <text>S-ubiquitinyl-[E2 ubiquitin-conjugating enzyme]-L-cysteine + [acceptor protein]-L-lysine = [E2 ubiquitin-conjugating enzyme]-L-cysteine + N(6)-ubiquitinyl-[acceptor protein]-L-lysine.</text>
        <dbReference type="EC" id="2.3.2.27"/>
    </reaction>
</comment>
<evidence type="ECO:0000256" key="14">
    <source>
        <dbReference type="ARBA" id="ARBA00023204"/>
    </source>
</evidence>
<dbReference type="RefSeq" id="XP_013408860.1">
    <property type="nucleotide sequence ID" value="XM_013553406.1"/>
</dbReference>
<evidence type="ECO:0000256" key="6">
    <source>
        <dbReference type="ARBA" id="ARBA00022490"/>
    </source>
</evidence>
<dbReference type="SUPFAM" id="SSF57850">
    <property type="entry name" value="RING/U-box"/>
    <property type="match status" value="1"/>
</dbReference>
<dbReference type="GO" id="GO:0005737">
    <property type="term" value="C:cytoplasm"/>
    <property type="evidence" value="ECO:0007669"/>
    <property type="project" value="UniProtKB-SubCell"/>
</dbReference>